<protein>
    <submittedName>
        <fullName evidence="4">5'-nucleotidase</fullName>
    </submittedName>
</protein>
<proteinExistence type="predicted"/>
<dbReference type="InterPro" id="IPR011045">
    <property type="entry name" value="N2O_reductase_N"/>
</dbReference>
<dbReference type="InterPro" id="IPR038255">
    <property type="entry name" value="PBS_linker_sf"/>
</dbReference>
<comment type="caution">
    <text evidence="4">The sequence shown here is derived from an EMBL/GenBank/DDBJ whole genome shotgun (WGS) entry which is preliminary data.</text>
</comment>
<dbReference type="Pfam" id="PF12275">
    <property type="entry name" value="DUF3616"/>
    <property type="match status" value="1"/>
</dbReference>
<dbReference type="InterPro" id="IPR014755">
    <property type="entry name" value="Cu-Rt/internalin_Ig-like"/>
</dbReference>
<dbReference type="Gene3D" id="1.10.3130.20">
    <property type="entry name" value="Phycobilisome linker domain"/>
    <property type="match status" value="1"/>
</dbReference>
<dbReference type="Proteomes" id="UP000028643">
    <property type="component" value="Unassembled WGS sequence"/>
</dbReference>
<dbReference type="InterPro" id="IPR022060">
    <property type="entry name" value="DUF3616"/>
</dbReference>
<dbReference type="InterPro" id="IPR032812">
    <property type="entry name" value="SbsA_Ig"/>
</dbReference>
<dbReference type="InterPro" id="IPR025282">
    <property type="entry name" value="DUF4214"/>
</dbReference>
<evidence type="ECO:0000259" key="3">
    <source>
        <dbReference type="PROSITE" id="PS51841"/>
    </source>
</evidence>
<dbReference type="Gene3D" id="2.60.40.1260">
    <property type="entry name" value="Lamin Tail domain"/>
    <property type="match status" value="1"/>
</dbReference>
<evidence type="ECO:0000313" key="4">
    <source>
        <dbReference type="EMBL" id="KFE43911.1"/>
    </source>
</evidence>
<dbReference type="InterPro" id="IPR001322">
    <property type="entry name" value="Lamin_tail_dom"/>
</dbReference>
<dbReference type="SUPFAM" id="SSF74853">
    <property type="entry name" value="Lamin A/C globular tail domain"/>
    <property type="match status" value="1"/>
</dbReference>
<name>A0A085UL48_PSESX</name>
<feature type="domain" description="LTD" evidence="3">
    <location>
        <begin position="675"/>
        <end position="802"/>
    </location>
</feature>
<dbReference type="PROSITE" id="PS51841">
    <property type="entry name" value="LTD"/>
    <property type="match status" value="1"/>
</dbReference>
<dbReference type="AlphaFoldDB" id="A0A085UL48"/>
<keyword evidence="1" id="KW-0732">Signal</keyword>
<evidence type="ECO:0000256" key="1">
    <source>
        <dbReference type="ARBA" id="ARBA00022729"/>
    </source>
</evidence>
<evidence type="ECO:0000256" key="2">
    <source>
        <dbReference type="SAM" id="MobiDB-lite"/>
    </source>
</evidence>
<reference evidence="4 5" key="1">
    <citation type="submission" date="2014-07" db="EMBL/GenBank/DDBJ databases">
        <title>Draft Genome Sequences of Environmental Pseudomonas syringae strains.</title>
        <authorList>
            <person name="Baltrus D.A."/>
            <person name="Berge O."/>
            <person name="Morris C."/>
        </authorList>
    </citation>
    <scope>NUCLEOTIDE SEQUENCE [LARGE SCALE GENOMIC DNA]</scope>
    <source>
        <strain evidence="4 5">CEB003</strain>
    </source>
</reference>
<dbReference type="Gene3D" id="2.60.40.1220">
    <property type="match status" value="1"/>
</dbReference>
<sequence length="895" mass="92048">MATTLETVSSFYKNMLGRDASASETAYWVGRIDSGAQSVADVVTAFTVSAEAATNVAPIVELYFTAFGRAPDTAGLQYWISAKQNGMSLGQITQAFTQTQEFAPSAKSDDTGFLTTLFQNALGRAPDAAGLSYWTAQLANGMSRDQVLSSISDSRESDSSVAVKAQVALTYNGLLGRAPTTAELTTIVQNQGQKTLADLIKSTADDLLAGAGSTPVIPPVTPTTPTTPTTPSPALEATFTPKAGTKTGSSDASAAVALDSKYMIVGDDEANVLRVYDREGGSAVYEWDYSAALGISGEVDLEAAALVGDTLYLTGSHSNTKKGVDADSREVVFSVKVGGTGANTTLTYQGKFTGFEAALVAWDQSGANGKAAGYFGFAASSGAGIAPENTNGFSIEGMTTSIDNNQLWLGFRAPQTDTTTRDKALIVPVENYQALLAGTATAPVFGAAIELNLGGRGIRSIDKAADGSGYLIIAGPAGGASEQVTNDFRLFTWDGKAASQPQELDNNLDALLKATGGSFESIVSPASIKPGTQIQLLQDNGDTVWPGQTEVSKDLPPANQQFKGNLITLGSPTVDKTAPVLVAAAPAEAGTGVAVSSSLSFTFDEGVALGKGTLQLQNADGTLVQSFAAGSPQVKVDFNKITLQPTSKLHATTDYKLVISTDAVTDHSGNALASKTISFTTGALPHYDLLITEVNSNAEGGDFFEIYNYGSTTIDLSGWKMNDEAGTFLGATSLPSSLTLAAGKSLVVASITADKLSAFKSVWGLSDTSNLISIDGPGLGKKDAVILFDSNGNVATSLNYGAATITASDGTLVAQALATKTFTNDQHAGAAYGSTATASAMWDGVSTSTPHYVGAVSGQLGAYAQTAKPASVGSPGIVEIIQSGVPLVQDQSLVA</sequence>
<dbReference type="SUPFAM" id="SSF50974">
    <property type="entry name" value="Nitrous oxide reductase, N-terminal domain"/>
    <property type="match status" value="1"/>
</dbReference>
<organism evidence="4 5">
    <name type="scientific">Pseudomonas syringae</name>
    <dbReference type="NCBI Taxonomy" id="317"/>
    <lineage>
        <taxon>Bacteria</taxon>
        <taxon>Pseudomonadati</taxon>
        <taxon>Pseudomonadota</taxon>
        <taxon>Gammaproteobacteria</taxon>
        <taxon>Pseudomonadales</taxon>
        <taxon>Pseudomonadaceae</taxon>
        <taxon>Pseudomonas</taxon>
    </lineage>
</organism>
<feature type="region of interest" description="Disordered" evidence="2">
    <location>
        <begin position="211"/>
        <end position="234"/>
    </location>
</feature>
<dbReference type="Pfam" id="PF13946">
    <property type="entry name" value="DUF4214"/>
    <property type="match status" value="2"/>
</dbReference>
<dbReference type="InterPro" id="IPR036415">
    <property type="entry name" value="Lamin_tail_dom_sf"/>
</dbReference>
<dbReference type="PATRIC" id="fig|317.174.peg.6360"/>
<dbReference type="Pfam" id="PF13205">
    <property type="entry name" value="Big_5"/>
    <property type="match status" value="1"/>
</dbReference>
<accession>A0A085UL48</accession>
<gene>
    <name evidence="4" type="ORF">IV02_31175</name>
</gene>
<evidence type="ECO:0000313" key="5">
    <source>
        <dbReference type="Proteomes" id="UP000028643"/>
    </source>
</evidence>
<dbReference type="RefSeq" id="WP_047579979.1">
    <property type="nucleotide sequence ID" value="NZ_JPQT01000183.1"/>
</dbReference>
<dbReference type="EMBL" id="JPQT01000183">
    <property type="protein sequence ID" value="KFE43911.1"/>
    <property type="molecule type" value="Genomic_DNA"/>
</dbReference>
<feature type="compositionally biased region" description="Low complexity" evidence="2">
    <location>
        <begin position="223"/>
        <end position="233"/>
    </location>
</feature>
<dbReference type="Pfam" id="PF00932">
    <property type="entry name" value="LTD"/>
    <property type="match status" value="1"/>
</dbReference>